<evidence type="ECO:0008006" key="8">
    <source>
        <dbReference type="Google" id="ProtNLM"/>
    </source>
</evidence>
<feature type="transmembrane region" description="Helical" evidence="5">
    <location>
        <begin position="386"/>
        <end position="408"/>
    </location>
</feature>
<feature type="transmembrane region" description="Helical" evidence="5">
    <location>
        <begin position="480"/>
        <end position="500"/>
    </location>
</feature>
<proteinExistence type="predicted"/>
<evidence type="ECO:0000313" key="7">
    <source>
        <dbReference type="Proteomes" id="UP001305779"/>
    </source>
</evidence>
<keyword evidence="7" id="KW-1185">Reference proteome</keyword>
<dbReference type="PANTHER" id="PTHR23502:SF23">
    <property type="entry name" value="FLUCONAZOLE RESISTANCE PROTEIN 1"/>
    <property type="match status" value="1"/>
</dbReference>
<dbReference type="Proteomes" id="UP001305779">
    <property type="component" value="Unassembled WGS sequence"/>
</dbReference>
<comment type="caution">
    <text evidence="6">The sequence shown here is derived from an EMBL/GenBank/DDBJ whole genome shotgun (WGS) entry which is preliminary data.</text>
</comment>
<evidence type="ECO:0000256" key="1">
    <source>
        <dbReference type="ARBA" id="ARBA00004141"/>
    </source>
</evidence>
<dbReference type="PANTHER" id="PTHR23502">
    <property type="entry name" value="MAJOR FACILITATOR SUPERFAMILY"/>
    <property type="match status" value="1"/>
</dbReference>
<dbReference type="EMBL" id="JAXOVC010000004">
    <property type="protein sequence ID" value="KAK4502739.1"/>
    <property type="molecule type" value="Genomic_DNA"/>
</dbReference>
<feature type="transmembrane region" description="Helical" evidence="5">
    <location>
        <begin position="455"/>
        <end position="474"/>
    </location>
</feature>
<organism evidence="6 7">
    <name type="scientific">Zasmidium cellare</name>
    <name type="common">Wine cellar mold</name>
    <name type="synonym">Racodium cellare</name>
    <dbReference type="NCBI Taxonomy" id="395010"/>
    <lineage>
        <taxon>Eukaryota</taxon>
        <taxon>Fungi</taxon>
        <taxon>Dikarya</taxon>
        <taxon>Ascomycota</taxon>
        <taxon>Pezizomycotina</taxon>
        <taxon>Dothideomycetes</taxon>
        <taxon>Dothideomycetidae</taxon>
        <taxon>Mycosphaerellales</taxon>
        <taxon>Mycosphaerellaceae</taxon>
        <taxon>Zasmidium</taxon>
    </lineage>
</organism>
<accession>A0ABR0EN01</accession>
<feature type="transmembrane region" description="Helical" evidence="5">
    <location>
        <begin position="297"/>
        <end position="317"/>
    </location>
</feature>
<keyword evidence="4 5" id="KW-0472">Membrane</keyword>
<feature type="transmembrane region" description="Helical" evidence="5">
    <location>
        <begin position="234"/>
        <end position="256"/>
    </location>
</feature>
<feature type="transmembrane region" description="Helical" evidence="5">
    <location>
        <begin position="170"/>
        <end position="190"/>
    </location>
</feature>
<feature type="transmembrane region" description="Helical" evidence="5">
    <location>
        <begin position="268"/>
        <end position="290"/>
    </location>
</feature>
<dbReference type="InterPro" id="IPR036259">
    <property type="entry name" value="MFS_trans_sf"/>
</dbReference>
<gene>
    <name evidence="6" type="ORF">PRZ48_006165</name>
</gene>
<name>A0ABR0EN01_ZASCE</name>
<dbReference type="InterPro" id="IPR011701">
    <property type="entry name" value="MFS"/>
</dbReference>
<reference evidence="6 7" key="1">
    <citation type="journal article" date="2023" name="G3 (Bethesda)">
        <title>A chromosome-level genome assembly of Zasmidium syzygii isolated from banana leaves.</title>
        <authorList>
            <person name="van Westerhoven A.C."/>
            <person name="Mehrabi R."/>
            <person name="Talebi R."/>
            <person name="Steentjes M.B.F."/>
            <person name="Corcolon B."/>
            <person name="Chong P.A."/>
            <person name="Kema G.H.J."/>
            <person name="Seidl M.F."/>
        </authorList>
    </citation>
    <scope>NUCLEOTIDE SEQUENCE [LARGE SCALE GENOMIC DNA]</scope>
    <source>
        <strain evidence="6 7">P124</strain>
    </source>
</reference>
<keyword evidence="3 5" id="KW-1133">Transmembrane helix</keyword>
<evidence type="ECO:0000256" key="3">
    <source>
        <dbReference type="ARBA" id="ARBA00022989"/>
    </source>
</evidence>
<feature type="transmembrane region" description="Helical" evidence="5">
    <location>
        <begin position="414"/>
        <end position="434"/>
    </location>
</feature>
<sequence>MTLLKYYFRETFAGRLINILSGDRLLKAPQPLIPPRQSNITLANGDIATGTPARAESELKESGMNSRGSLDSRTYVEDVPISQLANRLSSQVESQEKGIGDGIPMPTQEQEEVDKYLVGWNGDDDAENPRNWPMWLKVWSTCMISLLTFSIYIGSAIYTTGIEQINEQFHVSRVVSTLGLSLFVLGYGMARPHDPRSALRNAPYRPHARLCYHAATLRRAPIPLVYAPNIGTILAFRFITGFIGSPVLATGAASLADIFSPKKLPYAVGIWGNFGLCGPVLGPLVSGFAVMNKGWKWSIWILIWLNGLCAVFMILAMPETSADNVLYRRAKRLRRVTGEERYKSAGEIAMAHFSVKEVAVALLVKPFWLCFVSEPILLVQNAYLGLIYALLYCWFDAFPLVFIGMHGFNLGQMGLSYIGILAGSIICTPPYFYWIRKVIEPQSRPDGTIEPEKRLPAAIVGSFFIPICLFWFGWSARPDVHWIMPIIGSSFFVMGANPLFNSLINYQADAYPKVVGSVMAGNDLIRSSMGAGFPLFATQCPRN</sequence>
<feature type="transmembrane region" description="Helical" evidence="5">
    <location>
        <begin position="138"/>
        <end position="158"/>
    </location>
</feature>
<protein>
    <recommendedName>
        <fullName evidence="8">Major facilitator superfamily (MFS) profile domain-containing protein</fullName>
    </recommendedName>
</protein>
<comment type="subcellular location">
    <subcellularLocation>
        <location evidence="1">Membrane</location>
        <topology evidence="1">Multi-pass membrane protein</topology>
    </subcellularLocation>
</comment>
<keyword evidence="2 5" id="KW-0812">Transmembrane</keyword>
<evidence type="ECO:0000256" key="5">
    <source>
        <dbReference type="SAM" id="Phobius"/>
    </source>
</evidence>
<evidence type="ECO:0000256" key="2">
    <source>
        <dbReference type="ARBA" id="ARBA00022692"/>
    </source>
</evidence>
<evidence type="ECO:0000256" key="4">
    <source>
        <dbReference type="ARBA" id="ARBA00023136"/>
    </source>
</evidence>
<dbReference type="Pfam" id="PF07690">
    <property type="entry name" value="MFS_1"/>
    <property type="match status" value="1"/>
</dbReference>
<dbReference type="Gene3D" id="1.20.1250.20">
    <property type="entry name" value="MFS general substrate transporter like domains"/>
    <property type="match status" value="1"/>
</dbReference>
<evidence type="ECO:0000313" key="6">
    <source>
        <dbReference type="EMBL" id="KAK4502739.1"/>
    </source>
</evidence>
<dbReference type="SUPFAM" id="SSF103473">
    <property type="entry name" value="MFS general substrate transporter"/>
    <property type="match status" value="1"/>
</dbReference>